<gene>
    <name evidence="2" type="ORF">CPEL01642_LOCUS18294</name>
</gene>
<name>A0A7S0Q3Q1_9EUKA</name>
<evidence type="ECO:0008006" key="3">
    <source>
        <dbReference type="Google" id="ProtNLM"/>
    </source>
</evidence>
<feature type="transmembrane region" description="Helical" evidence="1">
    <location>
        <begin position="185"/>
        <end position="204"/>
    </location>
</feature>
<dbReference type="EMBL" id="HBEY01038467">
    <property type="protein sequence ID" value="CAD8614913.1"/>
    <property type="molecule type" value="Transcribed_RNA"/>
</dbReference>
<keyword evidence="1" id="KW-0472">Membrane</keyword>
<feature type="transmembrane region" description="Helical" evidence="1">
    <location>
        <begin position="6"/>
        <end position="28"/>
    </location>
</feature>
<evidence type="ECO:0000313" key="2">
    <source>
        <dbReference type="EMBL" id="CAD8614913.1"/>
    </source>
</evidence>
<keyword evidence="1" id="KW-1133">Transmembrane helix</keyword>
<organism evidence="2">
    <name type="scientific">Coccolithus braarudii</name>
    <dbReference type="NCBI Taxonomy" id="221442"/>
    <lineage>
        <taxon>Eukaryota</taxon>
        <taxon>Haptista</taxon>
        <taxon>Haptophyta</taxon>
        <taxon>Prymnesiophyceae</taxon>
        <taxon>Coccolithales</taxon>
        <taxon>Coccolithaceae</taxon>
        <taxon>Coccolithus</taxon>
    </lineage>
</organism>
<dbReference type="AlphaFoldDB" id="A0A7S0Q3Q1"/>
<evidence type="ECO:0000256" key="1">
    <source>
        <dbReference type="SAM" id="Phobius"/>
    </source>
</evidence>
<proteinExistence type="predicted"/>
<protein>
    <recommendedName>
        <fullName evidence="3">Transmembrane protein</fullName>
    </recommendedName>
</protein>
<accession>A0A7S0Q3Q1</accession>
<sequence length="221" mass="24909">MERTLLLASGFWIGGVAAWAPIAGYLLAPHCRQRTQRTHILHCQEGADQQPEESSMLALPLQRPDDPGALLTESERMRLAPPHNLKRKRRSRKIRKIDPVEEKFIPLVEGARQSVSESIVAAYSGDSLESKQKAGEDFWIDPALLEDEVQKRRAAESSRKMYQRKKTGYKTERLKEELVSPYKNNAIGFIVVGIGLAATVLSFFPELLELTDVEPNFPDTL</sequence>
<reference evidence="2" key="1">
    <citation type="submission" date="2021-01" db="EMBL/GenBank/DDBJ databases">
        <authorList>
            <person name="Corre E."/>
            <person name="Pelletier E."/>
            <person name="Niang G."/>
            <person name="Scheremetjew M."/>
            <person name="Finn R."/>
            <person name="Kale V."/>
            <person name="Holt S."/>
            <person name="Cochrane G."/>
            <person name="Meng A."/>
            <person name="Brown T."/>
            <person name="Cohen L."/>
        </authorList>
    </citation>
    <scope>NUCLEOTIDE SEQUENCE</scope>
    <source>
        <strain evidence="2">PLY182g</strain>
    </source>
</reference>
<keyword evidence="1" id="KW-0812">Transmembrane</keyword>